<keyword evidence="3" id="KW-1185">Reference proteome</keyword>
<dbReference type="Proteomes" id="UP000600946">
    <property type="component" value="Unassembled WGS sequence"/>
</dbReference>
<comment type="caution">
    <text evidence="2">The sequence shown here is derived from an EMBL/GenBank/DDBJ whole genome shotgun (WGS) entry which is preliminary data.</text>
</comment>
<feature type="compositionally biased region" description="Low complexity" evidence="1">
    <location>
        <begin position="354"/>
        <end position="368"/>
    </location>
</feature>
<reference evidence="3" key="1">
    <citation type="journal article" date="2019" name="Int. J. Syst. Evol. Microbiol.">
        <title>The Global Catalogue of Microorganisms (GCM) 10K type strain sequencing project: providing services to taxonomists for standard genome sequencing and annotation.</title>
        <authorList>
            <consortium name="The Broad Institute Genomics Platform"/>
            <consortium name="The Broad Institute Genome Sequencing Center for Infectious Disease"/>
            <person name="Wu L."/>
            <person name="Ma J."/>
        </authorList>
    </citation>
    <scope>NUCLEOTIDE SEQUENCE [LARGE SCALE GENOMIC DNA]</scope>
    <source>
        <strain evidence="3">JCM 4594</strain>
    </source>
</reference>
<feature type="compositionally biased region" description="Low complexity" evidence="1">
    <location>
        <begin position="315"/>
        <end position="333"/>
    </location>
</feature>
<evidence type="ECO:0000313" key="3">
    <source>
        <dbReference type="Proteomes" id="UP000600946"/>
    </source>
</evidence>
<evidence type="ECO:0000313" key="2">
    <source>
        <dbReference type="EMBL" id="GGY34364.1"/>
    </source>
</evidence>
<protein>
    <recommendedName>
        <fullName evidence="4">Peptidoglycan binding domain-containing protein</fullName>
    </recommendedName>
</protein>
<gene>
    <name evidence="2" type="ORF">GCM10010326_30600</name>
</gene>
<evidence type="ECO:0000256" key="1">
    <source>
        <dbReference type="SAM" id="MobiDB-lite"/>
    </source>
</evidence>
<feature type="compositionally biased region" description="Low complexity" evidence="1">
    <location>
        <begin position="134"/>
        <end position="145"/>
    </location>
</feature>
<proteinExistence type="predicted"/>
<feature type="region of interest" description="Disordered" evidence="1">
    <location>
        <begin position="1"/>
        <end position="399"/>
    </location>
</feature>
<accession>A0ABQ3A767</accession>
<evidence type="ECO:0008006" key="4">
    <source>
        <dbReference type="Google" id="ProtNLM"/>
    </source>
</evidence>
<sequence length="707" mass="70600">MAEPIGREPALSRETDSSSSGPQGRGTAGYPSGTPPYGTPSSPGQDTPEAAGEPDEPKTETTLTTRIRINIPGSRPIPPVVMRTPMSDTAKVAESDAVSERTGSVPRPEAPSPEPEEPAAGERPASDWFAPRKSASAPGSSTTPPGGTPRPDLPYFSDGPGAGAPNGDATARANGLGGSAGSRPGEPSGPTTGPVTGNAALPVRPVGNRPGARPGPEARPGEPSLFGAAPGQPPAPSPDLGRGPDQEPRPGADMGFGDGPRPGEAARPGQNPLTTPGTGGHPFAPGGTGPAPVLSDDTAILTPQVPAPSPLGHSVGNPLANPAVNPAAPAPGGHVSGDTLTSGIPVIPPEHRGASFPSGPGASPGGPTLTPPPATDLDAAEPPAPPKKASAPASPAKKKGRSKLALLGGGVIVLAGVAYGAGLVLNHSEVPKGTTVLGVDIGGGTKEAAVSKLDQTLGKRANQPLRLTVDGKQEQLKPEIAGLSLDSQATVRAAAGSDYNPVSVIGSLFGGKRVAEPVIPVDEEKLGVALTDLAGASGSATEGTIKFVPGKAVAVPGKAGKSLDVNRSMIAVKDAYRTLVQTGKADAVPLPVAVRQPTISQAEIDRAMQEFAKPAMSANVTIKAGGKSLPLGPLKSLPKILSMKADNGKLVEVYDKSAITELIGSTFKGVMVNQGGQKHEVSADDVANAMKGALRGKTTAARTVTID</sequence>
<dbReference type="EMBL" id="BMUU01000004">
    <property type="protein sequence ID" value="GGY34364.1"/>
    <property type="molecule type" value="Genomic_DNA"/>
</dbReference>
<feature type="compositionally biased region" description="Low complexity" evidence="1">
    <location>
        <begin position="221"/>
        <end position="230"/>
    </location>
</feature>
<organism evidence="2 3">
    <name type="scientific">Streptomyces xanthochromogenes</name>
    <dbReference type="NCBI Taxonomy" id="67384"/>
    <lineage>
        <taxon>Bacteria</taxon>
        <taxon>Bacillati</taxon>
        <taxon>Actinomycetota</taxon>
        <taxon>Actinomycetes</taxon>
        <taxon>Kitasatosporales</taxon>
        <taxon>Streptomycetaceae</taxon>
        <taxon>Streptomyces</taxon>
    </lineage>
</organism>
<name>A0ABQ3A767_9ACTN</name>
<feature type="compositionally biased region" description="Low complexity" evidence="1">
    <location>
        <begin position="375"/>
        <end position="395"/>
    </location>
</feature>